<accession>A0A939DEQ2</accession>
<evidence type="ECO:0000259" key="8">
    <source>
        <dbReference type="Pfam" id="PF02770"/>
    </source>
</evidence>
<keyword evidence="11" id="KW-1185">Reference proteome</keyword>
<comment type="similarity">
    <text evidence="2 6">Belongs to the acyl-CoA dehydrogenase family.</text>
</comment>
<evidence type="ECO:0000259" key="9">
    <source>
        <dbReference type="Pfam" id="PF02771"/>
    </source>
</evidence>
<feature type="domain" description="Acyl-CoA dehydrogenase/oxidase C-terminal" evidence="7">
    <location>
        <begin position="232"/>
        <end position="380"/>
    </location>
</feature>
<evidence type="ECO:0000256" key="5">
    <source>
        <dbReference type="ARBA" id="ARBA00023002"/>
    </source>
</evidence>
<dbReference type="GO" id="GO:0050660">
    <property type="term" value="F:flavin adenine dinucleotide binding"/>
    <property type="evidence" value="ECO:0007669"/>
    <property type="project" value="InterPro"/>
</dbReference>
<comment type="cofactor">
    <cofactor evidence="1 6">
        <name>FAD</name>
        <dbReference type="ChEBI" id="CHEBI:57692"/>
    </cofactor>
</comment>
<dbReference type="SUPFAM" id="SSF56645">
    <property type="entry name" value="Acyl-CoA dehydrogenase NM domain-like"/>
    <property type="match status" value="1"/>
</dbReference>
<dbReference type="InterPro" id="IPR006091">
    <property type="entry name" value="Acyl-CoA_Oxase/DH_mid-dom"/>
</dbReference>
<keyword evidence="3 6" id="KW-0285">Flavoprotein</keyword>
<comment type="caution">
    <text evidence="10">The sequence shown here is derived from an EMBL/GenBank/DDBJ whole genome shotgun (WGS) entry which is preliminary data.</text>
</comment>
<evidence type="ECO:0000313" key="11">
    <source>
        <dbReference type="Proteomes" id="UP000664303"/>
    </source>
</evidence>
<dbReference type="Gene3D" id="2.40.110.10">
    <property type="entry name" value="Butyryl-CoA Dehydrogenase, subunit A, domain 2"/>
    <property type="match status" value="1"/>
</dbReference>
<dbReference type="Proteomes" id="UP000664303">
    <property type="component" value="Unassembled WGS sequence"/>
</dbReference>
<dbReference type="GO" id="GO:0005886">
    <property type="term" value="C:plasma membrane"/>
    <property type="evidence" value="ECO:0007669"/>
    <property type="project" value="TreeGrafter"/>
</dbReference>
<evidence type="ECO:0000313" key="10">
    <source>
        <dbReference type="EMBL" id="MBN7796910.1"/>
    </source>
</evidence>
<evidence type="ECO:0000256" key="1">
    <source>
        <dbReference type="ARBA" id="ARBA00001974"/>
    </source>
</evidence>
<dbReference type="Gene3D" id="1.10.540.10">
    <property type="entry name" value="Acyl-CoA dehydrogenase/oxidase, N-terminal domain"/>
    <property type="match status" value="1"/>
</dbReference>
<sequence length="384" mass="42661">MNIDFTEQQLALRLQVREWLSQHVPEQPRPPSTSEEAKAFDLSWQQKLYEGGWAGIAWPKEFGGRGMDAIEQLIFLQEYTRAGAPDEGFRFNGLNLGGPTIIEFGTDEQKSQYLPPILSGEAIWCQGFSEPGAGSDLAAIQTKAVVDGDCLVINGQKIWTSFARFSDYQQVLVRSDPGSQRHKGLSWLILKMDTPGISIRPIQDMAGGDDLHEVFYSDVRVPIANVVGGLHNGWRVAMGQLGFERGSAFMPLQIELAQAVEALREDVCSRLPAGHRRERYLEELAVLAAEVRSLQAMTIMAISRIQKSGIPGAEGSMLKLHYSELTKKLGRLAMKLLQTSRISLSGSLGRWPHWMLWSFGVSLGGGTSEIQKNIIAERMLHMPR</sequence>
<dbReference type="PANTHER" id="PTHR43292:SF4">
    <property type="entry name" value="ACYL-COA DEHYDROGENASE FADE34"/>
    <property type="match status" value="1"/>
</dbReference>
<dbReference type="InterPro" id="IPR046373">
    <property type="entry name" value="Acyl-CoA_Oxase/DH_mid-dom_sf"/>
</dbReference>
<evidence type="ECO:0000256" key="4">
    <source>
        <dbReference type="ARBA" id="ARBA00022827"/>
    </source>
</evidence>
<dbReference type="PANTHER" id="PTHR43292">
    <property type="entry name" value="ACYL-COA DEHYDROGENASE"/>
    <property type="match status" value="1"/>
</dbReference>
<dbReference type="InterPro" id="IPR052161">
    <property type="entry name" value="Mycobact_Acyl-CoA_DH"/>
</dbReference>
<feature type="domain" description="Acyl-CoA oxidase/dehydrogenase middle" evidence="8">
    <location>
        <begin position="125"/>
        <end position="218"/>
    </location>
</feature>
<dbReference type="Pfam" id="PF02770">
    <property type="entry name" value="Acyl-CoA_dh_M"/>
    <property type="match status" value="1"/>
</dbReference>
<dbReference type="Gene3D" id="1.20.140.10">
    <property type="entry name" value="Butyryl-CoA Dehydrogenase, subunit A, domain 3"/>
    <property type="match status" value="1"/>
</dbReference>
<dbReference type="InterPro" id="IPR036250">
    <property type="entry name" value="AcylCo_DH-like_C"/>
</dbReference>
<evidence type="ECO:0000259" key="7">
    <source>
        <dbReference type="Pfam" id="PF00441"/>
    </source>
</evidence>
<gene>
    <name evidence="10" type="ORF">JYP50_09925</name>
</gene>
<evidence type="ECO:0000256" key="2">
    <source>
        <dbReference type="ARBA" id="ARBA00009347"/>
    </source>
</evidence>
<dbReference type="InterPro" id="IPR009075">
    <property type="entry name" value="AcylCo_DH/oxidase_C"/>
</dbReference>
<keyword evidence="5 6" id="KW-0560">Oxidoreductase</keyword>
<organism evidence="10 11">
    <name type="scientific">Parahaliea mediterranea</name>
    <dbReference type="NCBI Taxonomy" id="651086"/>
    <lineage>
        <taxon>Bacteria</taxon>
        <taxon>Pseudomonadati</taxon>
        <taxon>Pseudomonadota</taxon>
        <taxon>Gammaproteobacteria</taxon>
        <taxon>Cellvibrionales</taxon>
        <taxon>Halieaceae</taxon>
        <taxon>Parahaliea</taxon>
    </lineage>
</organism>
<feature type="domain" description="Acyl-CoA dehydrogenase/oxidase N-terminal" evidence="9">
    <location>
        <begin position="6"/>
        <end position="121"/>
    </location>
</feature>
<dbReference type="AlphaFoldDB" id="A0A939DEQ2"/>
<dbReference type="SUPFAM" id="SSF47203">
    <property type="entry name" value="Acyl-CoA dehydrogenase C-terminal domain-like"/>
    <property type="match status" value="1"/>
</dbReference>
<dbReference type="RefSeq" id="WP_206560348.1">
    <property type="nucleotide sequence ID" value="NZ_JAFKCZ010000006.1"/>
</dbReference>
<proteinExistence type="inferred from homology"/>
<evidence type="ECO:0000256" key="6">
    <source>
        <dbReference type="RuleBase" id="RU362125"/>
    </source>
</evidence>
<dbReference type="EMBL" id="JAFKCZ010000006">
    <property type="protein sequence ID" value="MBN7796910.1"/>
    <property type="molecule type" value="Genomic_DNA"/>
</dbReference>
<reference evidence="10" key="1">
    <citation type="submission" date="2021-02" db="EMBL/GenBank/DDBJ databases">
        <title>PHA producing bacteria isolated from coastal sediment in Guangdong, Shenzhen.</title>
        <authorList>
            <person name="Zheng W."/>
            <person name="Yu S."/>
            <person name="Huang Y."/>
        </authorList>
    </citation>
    <scope>NUCLEOTIDE SEQUENCE</scope>
    <source>
        <strain evidence="10">TN14-10</strain>
    </source>
</reference>
<evidence type="ECO:0000256" key="3">
    <source>
        <dbReference type="ARBA" id="ARBA00022630"/>
    </source>
</evidence>
<dbReference type="GO" id="GO:0016627">
    <property type="term" value="F:oxidoreductase activity, acting on the CH-CH group of donors"/>
    <property type="evidence" value="ECO:0007669"/>
    <property type="project" value="InterPro"/>
</dbReference>
<name>A0A939DEQ2_9GAMM</name>
<protein>
    <submittedName>
        <fullName evidence="10">Acyl-CoA dehydrogenase family protein</fullName>
    </submittedName>
</protein>
<dbReference type="Pfam" id="PF02771">
    <property type="entry name" value="Acyl-CoA_dh_N"/>
    <property type="match status" value="1"/>
</dbReference>
<dbReference type="InterPro" id="IPR009100">
    <property type="entry name" value="AcylCoA_DH/oxidase_NM_dom_sf"/>
</dbReference>
<keyword evidence="4 6" id="KW-0274">FAD</keyword>
<dbReference type="InterPro" id="IPR013786">
    <property type="entry name" value="AcylCoA_DH/ox_N"/>
</dbReference>
<dbReference type="Pfam" id="PF00441">
    <property type="entry name" value="Acyl-CoA_dh_1"/>
    <property type="match status" value="1"/>
</dbReference>
<dbReference type="InterPro" id="IPR037069">
    <property type="entry name" value="AcylCoA_DH/ox_N_sf"/>
</dbReference>